<organism evidence="7 8">
    <name type="scientific">Euzebya pacifica</name>
    <dbReference type="NCBI Taxonomy" id="1608957"/>
    <lineage>
        <taxon>Bacteria</taxon>
        <taxon>Bacillati</taxon>
        <taxon>Actinomycetota</taxon>
        <taxon>Nitriliruptoria</taxon>
        <taxon>Euzebyales</taxon>
    </lineage>
</organism>
<dbReference type="EMBL" id="CP031165">
    <property type="protein sequence ID" value="AXV08886.1"/>
    <property type="molecule type" value="Genomic_DNA"/>
</dbReference>
<dbReference type="Pfam" id="PF17932">
    <property type="entry name" value="TetR_C_24"/>
    <property type="match status" value="1"/>
</dbReference>
<keyword evidence="3 5" id="KW-0238">DNA-binding</keyword>
<keyword evidence="2" id="KW-0805">Transcription regulation</keyword>
<dbReference type="InterPro" id="IPR009057">
    <property type="entry name" value="Homeodomain-like_sf"/>
</dbReference>
<dbReference type="InterPro" id="IPR036271">
    <property type="entry name" value="Tet_transcr_reg_TetR-rel_C_sf"/>
</dbReference>
<keyword evidence="4" id="KW-0804">Transcription</keyword>
<sequence>MATTTKTAAGKVDKRKRTGRKAQIIDVSTELFREKGYHATSLDDIADRIGFTKPAIYYYFKSKEDILFAIVDEIVDSGLERMEAVAATDLSPTEKMHDLLVENTRVILENLDANSVFYNERGLLSAEREEAIRDREREYTRVARQIYIDGVEAGEFTDVDPAVATATLLGASIWAHRWFDPNGSMTTDEVAEQIATLLLEGYRS</sequence>
<dbReference type="Gene3D" id="1.10.10.60">
    <property type="entry name" value="Homeodomain-like"/>
    <property type="match status" value="1"/>
</dbReference>
<dbReference type="InterPro" id="IPR001647">
    <property type="entry name" value="HTH_TetR"/>
</dbReference>
<dbReference type="InterPro" id="IPR050109">
    <property type="entry name" value="HTH-type_TetR-like_transc_reg"/>
</dbReference>
<evidence type="ECO:0000256" key="1">
    <source>
        <dbReference type="ARBA" id="ARBA00022491"/>
    </source>
</evidence>
<dbReference type="OrthoDB" id="9779746at2"/>
<evidence type="ECO:0000313" key="8">
    <source>
        <dbReference type="Proteomes" id="UP000264006"/>
    </source>
</evidence>
<dbReference type="AlphaFoldDB" id="A0A346Y339"/>
<proteinExistence type="predicted"/>
<protein>
    <submittedName>
        <fullName evidence="7">Transcriptional regulator, TetR family</fullName>
    </submittedName>
</protein>
<evidence type="ECO:0000259" key="6">
    <source>
        <dbReference type="PROSITE" id="PS50977"/>
    </source>
</evidence>
<dbReference type="Pfam" id="PF00440">
    <property type="entry name" value="TetR_N"/>
    <property type="match status" value="1"/>
</dbReference>
<accession>A0A346Y339</accession>
<dbReference type="KEGG" id="euz:DVS28_a4219"/>
<dbReference type="SUPFAM" id="SSF46689">
    <property type="entry name" value="Homeodomain-like"/>
    <property type="match status" value="1"/>
</dbReference>
<dbReference type="GO" id="GO:0000976">
    <property type="term" value="F:transcription cis-regulatory region binding"/>
    <property type="evidence" value="ECO:0007669"/>
    <property type="project" value="TreeGrafter"/>
</dbReference>
<keyword evidence="8" id="KW-1185">Reference proteome</keyword>
<feature type="domain" description="HTH tetR-type" evidence="6">
    <location>
        <begin position="18"/>
        <end position="78"/>
    </location>
</feature>
<evidence type="ECO:0000256" key="3">
    <source>
        <dbReference type="ARBA" id="ARBA00023125"/>
    </source>
</evidence>
<dbReference type="RefSeq" id="WP_114593160.1">
    <property type="nucleotide sequence ID" value="NZ_CP031165.1"/>
</dbReference>
<dbReference type="GO" id="GO:0003700">
    <property type="term" value="F:DNA-binding transcription factor activity"/>
    <property type="evidence" value="ECO:0007669"/>
    <property type="project" value="TreeGrafter"/>
</dbReference>
<dbReference type="Proteomes" id="UP000264006">
    <property type="component" value="Chromosome"/>
</dbReference>
<dbReference type="InterPro" id="IPR041490">
    <property type="entry name" value="KstR2_TetR_C"/>
</dbReference>
<dbReference type="PROSITE" id="PS50977">
    <property type="entry name" value="HTH_TETR_2"/>
    <property type="match status" value="1"/>
</dbReference>
<reference evidence="7 8" key="1">
    <citation type="submission" date="2018-09" db="EMBL/GenBank/DDBJ databases">
        <title>Complete genome sequence of Euzebya sp. DY32-46 isolated from seawater of Pacific Ocean.</title>
        <authorList>
            <person name="Xu L."/>
            <person name="Wu Y.-H."/>
            <person name="Xu X.-W."/>
        </authorList>
    </citation>
    <scope>NUCLEOTIDE SEQUENCE [LARGE SCALE GENOMIC DNA]</scope>
    <source>
        <strain evidence="7 8">DY32-46</strain>
    </source>
</reference>
<name>A0A346Y339_9ACTN</name>
<feature type="DNA-binding region" description="H-T-H motif" evidence="5">
    <location>
        <begin position="41"/>
        <end position="60"/>
    </location>
</feature>
<dbReference type="PANTHER" id="PTHR30055">
    <property type="entry name" value="HTH-TYPE TRANSCRIPTIONAL REGULATOR RUTR"/>
    <property type="match status" value="1"/>
</dbReference>
<gene>
    <name evidence="7" type="ORF">DVS28_a4219</name>
</gene>
<dbReference type="SUPFAM" id="SSF48498">
    <property type="entry name" value="Tetracyclin repressor-like, C-terminal domain"/>
    <property type="match status" value="1"/>
</dbReference>
<dbReference type="Gene3D" id="1.10.357.10">
    <property type="entry name" value="Tetracycline Repressor, domain 2"/>
    <property type="match status" value="1"/>
</dbReference>
<evidence type="ECO:0000256" key="4">
    <source>
        <dbReference type="ARBA" id="ARBA00023163"/>
    </source>
</evidence>
<evidence type="ECO:0000256" key="5">
    <source>
        <dbReference type="PROSITE-ProRule" id="PRU00335"/>
    </source>
</evidence>
<keyword evidence="1" id="KW-0678">Repressor</keyword>
<evidence type="ECO:0000256" key="2">
    <source>
        <dbReference type="ARBA" id="ARBA00023015"/>
    </source>
</evidence>
<dbReference type="PRINTS" id="PR00455">
    <property type="entry name" value="HTHTETR"/>
</dbReference>
<evidence type="ECO:0000313" key="7">
    <source>
        <dbReference type="EMBL" id="AXV08886.1"/>
    </source>
</evidence>
<dbReference type="PANTHER" id="PTHR30055:SF175">
    <property type="entry name" value="HTH-TYPE TRANSCRIPTIONAL REPRESSOR KSTR2"/>
    <property type="match status" value="1"/>
</dbReference>